<evidence type="ECO:0000259" key="1">
    <source>
        <dbReference type="Pfam" id="PF00903"/>
    </source>
</evidence>
<evidence type="ECO:0000313" key="2">
    <source>
        <dbReference type="EMBL" id="MBD2845365.1"/>
    </source>
</evidence>
<accession>A0A927BTG2</accession>
<comment type="caution">
    <text evidence="2">The sequence shown here is derived from an EMBL/GenBank/DDBJ whole genome shotgun (WGS) entry which is preliminary data.</text>
</comment>
<protein>
    <submittedName>
        <fullName evidence="2">VOC family protein</fullName>
    </submittedName>
</protein>
<dbReference type="SUPFAM" id="SSF54593">
    <property type="entry name" value="Glyoxalase/Bleomycin resistance protein/Dihydroxybiphenyl dioxygenase"/>
    <property type="match status" value="1"/>
</dbReference>
<gene>
    <name evidence="2" type="ORF">IDH44_09195</name>
</gene>
<dbReference type="AlphaFoldDB" id="A0A927BTG2"/>
<name>A0A927BTG2_9BACL</name>
<dbReference type="Pfam" id="PF00903">
    <property type="entry name" value="Glyoxalase"/>
    <property type="match status" value="1"/>
</dbReference>
<dbReference type="InterPro" id="IPR029068">
    <property type="entry name" value="Glyas_Bleomycin-R_OHBP_Dase"/>
</dbReference>
<dbReference type="PANTHER" id="PTHR33990">
    <property type="entry name" value="PROTEIN YJDN-RELATED"/>
    <property type="match status" value="1"/>
</dbReference>
<dbReference type="PANTHER" id="PTHR33990:SF1">
    <property type="entry name" value="PROTEIN YJDN"/>
    <property type="match status" value="1"/>
</dbReference>
<dbReference type="EMBL" id="JACXIZ010000015">
    <property type="protein sequence ID" value="MBD2845365.1"/>
    <property type="molecule type" value="Genomic_DNA"/>
</dbReference>
<feature type="domain" description="Glyoxalase/fosfomycin resistance/dioxygenase" evidence="1">
    <location>
        <begin position="19"/>
        <end position="127"/>
    </location>
</feature>
<keyword evidence="3" id="KW-1185">Reference proteome</keyword>
<dbReference type="RefSeq" id="WP_190916905.1">
    <property type="nucleotide sequence ID" value="NZ_JACXIZ010000015.1"/>
</dbReference>
<dbReference type="Gene3D" id="3.10.180.10">
    <property type="entry name" value="2,3-Dihydroxybiphenyl 1,2-Dioxygenase, domain 1"/>
    <property type="match status" value="1"/>
</dbReference>
<evidence type="ECO:0000313" key="3">
    <source>
        <dbReference type="Proteomes" id="UP000621560"/>
    </source>
</evidence>
<dbReference type="Proteomes" id="UP000621560">
    <property type="component" value="Unassembled WGS sequence"/>
</dbReference>
<sequence length="133" mass="14301">MAILKPYILSSAAREQGVFYTEALGGEAVSVLTHGEVMGAQSEMKDKIMHMCIRVAGDNYIFLADAMAPTSGGSNLVLSVEFAAVEEARSAFANLAEGGRVTFPLELQPFGMYIGQLTDKYGIGWMITTEQKA</sequence>
<proteinExistence type="predicted"/>
<organism evidence="2 3">
    <name type="scientific">Paenibacillus sabuli</name>
    <dbReference type="NCBI Taxonomy" id="2772509"/>
    <lineage>
        <taxon>Bacteria</taxon>
        <taxon>Bacillati</taxon>
        <taxon>Bacillota</taxon>
        <taxon>Bacilli</taxon>
        <taxon>Bacillales</taxon>
        <taxon>Paenibacillaceae</taxon>
        <taxon>Paenibacillus</taxon>
    </lineage>
</organism>
<dbReference type="InterPro" id="IPR004360">
    <property type="entry name" value="Glyas_Fos-R_dOase_dom"/>
</dbReference>
<reference evidence="2" key="1">
    <citation type="submission" date="2020-09" db="EMBL/GenBank/DDBJ databases">
        <title>A novel bacterium of genus Paenibacillus, isolated from South China Sea.</title>
        <authorList>
            <person name="Huang H."/>
            <person name="Mo K."/>
            <person name="Hu Y."/>
        </authorList>
    </citation>
    <scope>NUCLEOTIDE SEQUENCE</scope>
    <source>
        <strain evidence="2">IB182496</strain>
    </source>
</reference>